<accession>A0ABS0YJ05</accession>
<dbReference type="RefSeq" id="WP_199390735.1">
    <property type="nucleotide sequence ID" value="NZ_JAEMHL010000014.1"/>
</dbReference>
<proteinExistence type="predicted"/>
<organism evidence="2 3">
    <name type="scientific">Geomonas anaerohicana</name>
    <dbReference type="NCBI Taxonomy" id="2798583"/>
    <lineage>
        <taxon>Bacteria</taxon>
        <taxon>Pseudomonadati</taxon>
        <taxon>Thermodesulfobacteriota</taxon>
        <taxon>Desulfuromonadia</taxon>
        <taxon>Geobacterales</taxon>
        <taxon>Geobacteraceae</taxon>
        <taxon>Geomonas</taxon>
    </lineage>
</organism>
<comment type="caution">
    <text evidence="2">The sequence shown here is derived from an EMBL/GenBank/DDBJ whole genome shotgun (WGS) entry which is preliminary data.</text>
</comment>
<keyword evidence="1" id="KW-1133">Transmembrane helix</keyword>
<evidence type="ECO:0000313" key="3">
    <source>
        <dbReference type="Proteomes" id="UP000614714"/>
    </source>
</evidence>
<feature type="transmembrane region" description="Helical" evidence="1">
    <location>
        <begin position="37"/>
        <end position="58"/>
    </location>
</feature>
<dbReference type="Proteomes" id="UP000614714">
    <property type="component" value="Unassembled WGS sequence"/>
</dbReference>
<keyword evidence="1" id="KW-0472">Membrane</keyword>
<reference evidence="2 3" key="1">
    <citation type="submission" date="2020-12" db="EMBL/GenBank/DDBJ databases">
        <title>Geomonas sp. Red421, isolated from paddy soil.</title>
        <authorList>
            <person name="Xu Z."/>
            <person name="Zhang Z."/>
            <person name="Masuda Y."/>
            <person name="Itoh H."/>
            <person name="Senoo K."/>
        </authorList>
    </citation>
    <scope>NUCLEOTIDE SEQUENCE [LARGE SCALE GENOMIC DNA]</scope>
    <source>
        <strain evidence="2 3">Red421</strain>
    </source>
</reference>
<dbReference type="EMBL" id="JAEMHL010000014">
    <property type="protein sequence ID" value="MBJ6752322.1"/>
    <property type="molecule type" value="Genomic_DNA"/>
</dbReference>
<protein>
    <submittedName>
        <fullName evidence="2">Uncharacterized protein</fullName>
    </submittedName>
</protein>
<gene>
    <name evidence="2" type="ORF">JFN91_19055</name>
</gene>
<name>A0ABS0YJ05_9BACT</name>
<keyword evidence="3" id="KW-1185">Reference proteome</keyword>
<keyword evidence="1" id="KW-0812">Transmembrane</keyword>
<evidence type="ECO:0000313" key="2">
    <source>
        <dbReference type="EMBL" id="MBJ6752322.1"/>
    </source>
</evidence>
<sequence>MGHFDLGPQLSALAGLKKAIEAQTNSTDKQSIVMTRLTWAAVILAIVQTGASVIQLWLTFR</sequence>
<evidence type="ECO:0000256" key="1">
    <source>
        <dbReference type="SAM" id="Phobius"/>
    </source>
</evidence>